<sequence>GSTAIPAAVATVDRHDYHYVSAGGRLSGVGYRPGTPTGHAKGAPEDVHHHVCDTTVGALKQEYLSFYRR</sequence>
<dbReference type="EMBL" id="ANIY01005372">
    <property type="protein sequence ID" value="ETP27861.1"/>
    <property type="molecule type" value="Genomic_DNA"/>
</dbReference>
<reference evidence="1 2" key="1">
    <citation type="submission" date="2013-11" db="EMBL/GenBank/DDBJ databases">
        <title>The Genome Sequence of Phytophthora parasitica P10297.</title>
        <authorList>
            <consortium name="The Broad Institute Genomics Platform"/>
            <person name="Russ C."/>
            <person name="Tyler B."/>
            <person name="Panabieres F."/>
            <person name="Shan W."/>
            <person name="Tripathy S."/>
            <person name="Grunwald N."/>
            <person name="Machado M."/>
            <person name="Johnson C.S."/>
            <person name="Walker B."/>
            <person name="Young S.K."/>
            <person name="Zeng Q."/>
            <person name="Gargeya S."/>
            <person name="Fitzgerald M."/>
            <person name="Haas B."/>
            <person name="Abouelleil A."/>
            <person name="Allen A.W."/>
            <person name="Alvarado L."/>
            <person name="Arachchi H.M."/>
            <person name="Berlin A.M."/>
            <person name="Chapman S.B."/>
            <person name="Gainer-Dewar J."/>
            <person name="Goldberg J."/>
            <person name="Griggs A."/>
            <person name="Gujja S."/>
            <person name="Hansen M."/>
            <person name="Howarth C."/>
            <person name="Imamovic A."/>
            <person name="Ireland A."/>
            <person name="Larimer J."/>
            <person name="McCowan C."/>
            <person name="Murphy C."/>
            <person name="Pearson M."/>
            <person name="Poon T.W."/>
            <person name="Priest M."/>
            <person name="Roberts A."/>
            <person name="Saif S."/>
            <person name="Shea T."/>
            <person name="Sisk P."/>
            <person name="Sykes S."/>
            <person name="Wortman J."/>
            <person name="Nusbaum C."/>
            <person name="Birren B."/>
        </authorList>
    </citation>
    <scope>NUCLEOTIDE SEQUENCE [LARGE SCALE GENOMIC DNA]</scope>
    <source>
        <strain evidence="1 2">P10297</strain>
    </source>
</reference>
<gene>
    <name evidence="1" type="ORF">F442_22854</name>
</gene>
<feature type="non-terminal residue" evidence="1">
    <location>
        <position position="1"/>
    </location>
</feature>
<proteinExistence type="predicted"/>
<organism evidence="1 2">
    <name type="scientific">Phytophthora nicotianae P10297</name>
    <dbReference type="NCBI Taxonomy" id="1317064"/>
    <lineage>
        <taxon>Eukaryota</taxon>
        <taxon>Sar</taxon>
        <taxon>Stramenopiles</taxon>
        <taxon>Oomycota</taxon>
        <taxon>Peronosporomycetes</taxon>
        <taxon>Peronosporales</taxon>
        <taxon>Peronosporaceae</taxon>
        <taxon>Phytophthora</taxon>
    </lineage>
</organism>
<protein>
    <submittedName>
        <fullName evidence="1">Uncharacterized protein</fullName>
    </submittedName>
</protein>
<evidence type="ECO:0000313" key="1">
    <source>
        <dbReference type="EMBL" id="ETP27861.1"/>
    </source>
</evidence>
<dbReference type="Proteomes" id="UP000018948">
    <property type="component" value="Unassembled WGS sequence"/>
</dbReference>
<accession>W2XYT6</accession>
<name>W2XYT6_PHYNI</name>
<comment type="caution">
    <text evidence="1">The sequence shown here is derived from an EMBL/GenBank/DDBJ whole genome shotgun (WGS) entry which is preliminary data.</text>
</comment>
<dbReference type="AlphaFoldDB" id="W2XYT6"/>
<feature type="non-terminal residue" evidence="1">
    <location>
        <position position="69"/>
    </location>
</feature>
<evidence type="ECO:0000313" key="2">
    <source>
        <dbReference type="Proteomes" id="UP000018948"/>
    </source>
</evidence>